<dbReference type="OrthoDB" id="7553093at2759"/>
<dbReference type="KEGG" id="pbar:105431746"/>
<organism evidence="2 3">
    <name type="scientific">Pogonomyrmex barbatus</name>
    <name type="common">red harvester ant</name>
    <dbReference type="NCBI Taxonomy" id="144034"/>
    <lineage>
        <taxon>Eukaryota</taxon>
        <taxon>Metazoa</taxon>
        <taxon>Ecdysozoa</taxon>
        <taxon>Arthropoda</taxon>
        <taxon>Hexapoda</taxon>
        <taxon>Insecta</taxon>
        <taxon>Pterygota</taxon>
        <taxon>Neoptera</taxon>
        <taxon>Endopterygota</taxon>
        <taxon>Hymenoptera</taxon>
        <taxon>Apocrita</taxon>
        <taxon>Aculeata</taxon>
        <taxon>Formicoidea</taxon>
        <taxon>Formicidae</taxon>
        <taxon>Myrmicinae</taxon>
        <taxon>Pogonomyrmex</taxon>
    </lineage>
</organism>
<protein>
    <submittedName>
        <fullName evidence="3">Omega-conotoxin-like protein 1</fullName>
    </submittedName>
</protein>
<sequence length="76" mass="7719">MGKFIVLLCFALLAMTLVMACSPPGMLCASDDECCGAFVCNPWANRCTGGPGMGPDGPWGIEGPRGAGAPWGGAQQ</sequence>
<evidence type="ECO:0000313" key="3">
    <source>
        <dbReference type="RefSeq" id="XP_011644466.1"/>
    </source>
</evidence>
<dbReference type="GeneID" id="105431746"/>
<accession>A0A6I9WM74</accession>
<dbReference type="AlphaFoldDB" id="A0A6I9WM74"/>
<dbReference type="PROSITE" id="PS51257">
    <property type="entry name" value="PROKAR_LIPOPROTEIN"/>
    <property type="match status" value="1"/>
</dbReference>
<dbReference type="Proteomes" id="UP000504615">
    <property type="component" value="Unplaced"/>
</dbReference>
<feature type="chain" id="PRO_5027079831" evidence="1">
    <location>
        <begin position="21"/>
        <end position="76"/>
    </location>
</feature>
<dbReference type="RefSeq" id="XP_011644466.1">
    <property type="nucleotide sequence ID" value="XM_011646164.1"/>
</dbReference>
<evidence type="ECO:0000256" key="1">
    <source>
        <dbReference type="SAM" id="SignalP"/>
    </source>
</evidence>
<proteinExistence type="predicted"/>
<feature type="signal peptide" evidence="1">
    <location>
        <begin position="1"/>
        <end position="20"/>
    </location>
</feature>
<evidence type="ECO:0000313" key="2">
    <source>
        <dbReference type="Proteomes" id="UP000504615"/>
    </source>
</evidence>
<keyword evidence="2" id="KW-1185">Reference proteome</keyword>
<name>A0A6I9WM74_9HYME</name>
<reference evidence="3" key="1">
    <citation type="submission" date="2025-08" db="UniProtKB">
        <authorList>
            <consortium name="RefSeq"/>
        </authorList>
    </citation>
    <scope>IDENTIFICATION</scope>
</reference>
<gene>
    <name evidence="3" type="primary">LOC105431746</name>
</gene>
<keyword evidence="1" id="KW-0732">Signal</keyword>